<dbReference type="InterPro" id="IPR039752">
    <property type="entry name" value="F-box_only"/>
</dbReference>
<accession>Q0UDN5</accession>
<dbReference type="InterPro" id="IPR036047">
    <property type="entry name" value="F-box-like_dom_sf"/>
</dbReference>
<dbReference type="GO" id="GO:0006516">
    <property type="term" value="P:glycoprotein catabolic process"/>
    <property type="evidence" value="ECO:0000318"/>
    <property type="project" value="GO_Central"/>
</dbReference>
<evidence type="ECO:0000313" key="3">
    <source>
        <dbReference type="Proteomes" id="UP000001055"/>
    </source>
</evidence>
<gene>
    <name evidence="2" type="ORF">SNOG_10129</name>
</gene>
<dbReference type="SMART" id="SM00256">
    <property type="entry name" value="FBOX"/>
    <property type="match status" value="1"/>
</dbReference>
<feature type="domain" description="F-box" evidence="1">
    <location>
        <begin position="49"/>
        <end position="95"/>
    </location>
</feature>
<dbReference type="Proteomes" id="UP000001055">
    <property type="component" value="Unassembled WGS sequence"/>
</dbReference>
<dbReference type="SUPFAM" id="SSF81383">
    <property type="entry name" value="F-box domain"/>
    <property type="match status" value="1"/>
</dbReference>
<reference evidence="3" key="1">
    <citation type="journal article" date="2007" name="Plant Cell">
        <title>Dothideomycete-plant interactions illuminated by genome sequencing and EST analysis of the wheat pathogen Stagonospora nodorum.</title>
        <authorList>
            <person name="Hane J.K."/>
            <person name="Lowe R.G."/>
            <person name="Solomon P.S."/>
            <person name="Tan K.C."/>
            <person name="Schoch C.L."/>
            <person name="Spatafora J.W."/>
            <person name="Crous P.W."/>
            <person name="Kodira C."/>
            <person name="Birren B.W."/>
            <person name="Galagan J.E."/>
            <person name="Torriani S.F."/>
            <person name="McDonald B.A."/>
            <person name="Oliver R.P."/>
        </authorList>
    </citation>
    <scope>NUCLEOTIDE SEQUENCE [LARGE SCALE GENOMIC DNA]</scope>
    <source>
        <strain evidence="3">SN15 / ATCC MYA-4574 / FGSC 10173</strain>
    </source>
</reference>
<name>Q0UDN5_PHANO</name>
<dbReference type="AlphaFoldDB" id="Q0UDN5"/>
<dbReference type="InParanoid" id="Q0UDN5"/>
<dbReference type="RefSeq" id="XP_001800411.1">
    <property type="nucleotide sequence ID" value="XM_001800359.1"/>
</dbReference>
<dbReference type="GO" id="GO:0019005">
    <property type="term" value="C:SCF ubiquitin ligase complex"/>
    <property type="evidence" value="ECO:0000318"/>
    <property type="project" value="GO_Central"/>
</dbReference>
<dbReference type="GO" id="GO:0031146">
    <property type="term" value="P:SCF-dependent proteasomal ubiquitin-dependent protein catabolic process"/>
    <property type="evidence" value="ECO:0000318"/>
    <property type="project" value="GO_Central"/>
</dbReference>
<dbReference type="Gene3D" id="1.20.1280.50">
    <property type="match status" value="1"/>
</dbReference>
<dbReference type="InterPro" id="IPR001810">
    <property type="entry name" value="F-box_dom"/>
</dbReference>
<dbReference type="PROSITE" id="PS50181">
    <property type="entry name" value="FBOX"/>
    <property type="match status" value="1"/>
</dbReference>
<dbReference type="GeneID" id="5977317"/>
<dbReference type="KEGG" id="pno:SNOG_10129"/>
<dbReference type="GO" id="GO:0005737">
    <property type="term" value="C:cytoplasm"/>
    <property type="evidence" value="ECO:0000318"/>
    <property type="project" value="GO_Central"/>
</dbReference>
<proteinExistence type="predicted"/>
<dbReference type="GO" id="GO:0036503">
    <property type="term" value="P:ERAD pathway"/>
    <property type="evidence" value="ECO:0000318"/>
    <property type="project" value="GO_Central"/>
</dbReference>
<sequence>MTSSASGGSLNTTAASQLPSWLSRHFNLGFNDDDVSALIDSIDASQNPPASVANLPAELLLHVLEYVPVDYILDWRLVCRGFRDAIDGRTLYHHLRRTQLIGFVGPRTHWPLRNLTDEQYDRMQFLHATFDHVEDSSSSAYAQRESRPIWGSTHAVFNIDMSEFVTGSNTEGAGSKYDSTIEYADTIWRNAASRLELTGAEEGFGTLRWCIKVDRAVIDLDLPLEAGRHSFEVTVDMNKGTVKVAWKDMLFRFLKTEAALRRMLDQVGRPDSKAKRTLTSSQRRSGRFTFNHAEDCLREVRRQRLHASLDPNNKVDRHLKWSLRLLRPLFGKPYQDHAPLQAAENIAIDALLFLRRQAAMSTDEIARMYQLSEDLKTMDTEWKDLEREFDEFRAHMFPGFAYNIPVSTSQEEQVPYNPIAWPDELRAQIHERVNKWRSQKKVMAQMCALLASSNQVLSVSEDSFDDLSSDI</sequence>
<organism evidence="2 3">
    <name type="scientific">Phaeosphaeria nodorum (strain SN15 / ATCC MYA-4574 / FGSC 10173)</name>
    <name type="common">Glume blotch fungus</name>
    <name type="synonym">Parastagonospora nodorum</name>
    <dbReference type="NCBI Taxonomy" id="321614"/>
    <lineage>
        <taxon>Eukaryota</taxon>
        <taxon>Fungi</taxon>
        <taxon>Dikarya</taxon>
        <taxon>Ascomycota</taxon>
        <taxon>Pezizomycotina</taxon>
        <taxon>Dothideomycetes</taxon>
        <taxon>Pleosporomycetidae</taxon>
        <taxon>Pleosporales</taxon>
        <taxon>Pleosporineae</taxon>
        <taxon>Phaeosphaeriaceae</taxon>
        <taxon>Parastagonospora</taxon>
    </lineage>
</organism>
<dbReference type="Pfam" id="PF12937">
    <property type="entry name" value="F-box-like"/>
    <property type="match status" value="1"/>
</dbReference>
<evidence type="ECO:0000259" key="1">
    <source>
        <dbReference type="PROSITE" id="PS50181"/>
    </source>
</evidence>
<protein>
    <recommendedName>
        <fullName evidence="1">F-box domain-containing protein</fullName>
    </recommendedName>
</protein>
<dbReference type="EMBL" id="CH445340">
    <property type="protein sequence ID" value="EAT82464.1"/>
    <property type="molecule type" value="Genomic_DNA"/>
</dbReference>
<evidence type="ECO:0000313" key="2">
    <source>
        <dbReference type="EMBL" id="EAT82464.1"/>
    </source>
</evidence>
<dbReference type="PANTHER" id="PTHR12125:SF5">
    <property type="entry name" value="F-BOX DOMAIN-CONTAINING PROTEIN"/>
    <property type="match status" value="1"/>
</dbReference>
<dbReference type="PANTHER" id="PTHR12125">
    <property type="entry name" value="F-BOX ONLY PROTEIN 6-LIKE PROTEIN"/>
    <property type="match status" value="1"/>
</dbReference>
<dbReference type="VEuPathDB" id="FungiDB:JI435_101290"/>
<dbReference type="OMA" id="LRWCIRL"/>